<name>A0ABP9MLI0_9GAMM</name>
<proteinExistence type="predicted"/>
<protein>
    <submittedName>
        <fullName evidence="1">Uncharacterized protein</fullName>
    </submittedName>
</protein>
<evidence type="ECO:0000313" key="2">
    <source>
        <dbReference type="Proteomes" id="UP001500631"/>
    </source>
</evidence>
<reference evidence="2" key="1">
    <citation type="journal article" date="2019" name="Int. J. Syst. Evol. Microbiol.">
        <title>The Global Catalogue of Microorganisms (GCM) 10K type strain sequencing project: providing services to taxonomists for standard genome sequencing and annotation.</title>
        <authorList>
            <consortium name="The Broad Institute Genomics Platform"/>
            <consortium name="The Broad Institute Genome Sequencing Center for Infectious Disease"/>
            <person name="Wu L."/>
            <person name="Ma J."/>
        </authorList>
    </citation>
    <scope>NUCLEOTIDE SEQUENCE [LARGE SCALE GENOMIC DNA]</scope>
    <source>
        <strain evidence="2">JCM 18424</strain>
    </source>
</reference>
<dbReference type="Proteomes" id="UP001500631">
    <property type="component" value="Unassembled WGS sequence"/>
</dbReference>
<keyword evidence="2" id="KW-1185">Reference proteome</keyword>
<comment type="caution">
    <text evidence="1">The sequence shown here is derived from an EMBL/GenBank/DDBJ whole genome shotgun (WGS) entry which is preliminary data.</text>
</comment>
<dbReference type="InterPro" id="IPR009678">
    <property type="entry name" value="Phage_tail_completion_R"/>
</dbReference>
<accession>A0ABP9MLI0</accession>
<dbReference type="RefSeq" id="WP_077924970.1">
    <property type="nucleotide sequence ID" value="NZ_BAABKE010000002.1"/>
</dbReference>
<sequence length="121" mass="14189">MMKDKKINIITQILAKFHDPARTDVLVDDGVIKQSSPKSLAFKKEYTVFIGLDQFAGNEDVIYAHLLKFMRDYESHNQKEDRFKFEVTFERETEVYLAIELMITDWVNVKEDGDELHVNVC</sequence>
<dbReference type="EMBL" id="BAABKE010000002">
    <property type="protein sequence ID" value="GAA5097330.1"/>
    <property type="molecule type" value="Genomic_DNA"/>
</dbReference>
<evidence type="ECO:0000313" key="1">
    <source>
        <dbReference type="EMBL" id="GAA5097330.1"/>
    </source>
</evidence>
<gene>
    <name evidence="1" type="ORF">GCM10023338_08700</name>
</gene>
<dbReference type="Pfam" id="PF06891">
    <property type="entry name" value="P2_Phage_GpR"/>
    <property type="match status" value="1"/>
</dbReference>
<organism evidence="1 2">
    <name type="scientific">Wohlfahrtiimonas larvae</name>
    <dbReference type="NCBI Taxonomy" id="1157986"/>
    <lineage>
        <taxon>Bacteria</taxon>
        <taxon>Pseudomonadati</taxon>
        <taxon>Pseudomonadota</taxon>
        <taxon>Gammaproteobacteria</taxon>
        <taxon>Cardiobacteriales</taxon>
        <taxon>Ignatzschineriaceae</taxon>
        <taxon>Wohlfahrtiimonas</taxon>
    </lineage>
</organism>